<comment type="caution">
    <text evidence="1">The sequence shown here is derived from an EMBL/GenBank/DDBJ whole genome shotgun (WGS) entry which is preliminary data.</text>
</comment>
<evidence type="ECO:0000313" key="1">
    <source>
        <dbReference type="EMBL" id="MFC6280724.1"/>
    </source>
</evidence>
<reference evidence="2" key="1">
    <citation type="journal article" date="2019" name="Int. J. Syst. Evol. Microbiol.">
        <title>The Global Catalogue of Microorganisms (GCM) 10K type strain sequencing project: providing services to taxonomists for standard genome sequencing and annotation.</title>
        <authorList>
            <consortium name="The Broad Institute Genomics Platform"/>
            <consortium name="The Broad Institute Genome Sequencing Center for Infectious Disease"/>
            <person name="Wu L."/>
            <person name="Ma J."/>
        </authorList>
    </citation>
    <scope>NUCLEOTIDE SEQUENCE [LARGE SCALE GENOMIC DNA]</scope>
    <source>
        <strain evidence="2">CCUG 39402</strain>
    </source>
</reference>
<keyword evidence="2" id="KW-1185">Reference proteome</keyword>
<proteinExistence type="predicted"/>
<name>A0ABW1TUX1_9BURK</name>
<dbReference type="EMBL" id="JBHSRS010000013">
    <property type="protein sequence ID" value="MFC6280724.1"/>
    <property type="molecule type" value="Genomic_DNA"/>
</dbReference>
<organism evidence="1 2">
    <name type="scientific">Polaromonas aquatica</name>
    <dbReference type="NCBI Taxonomy" id="332657"/>
    <lineage>
        <taxon>Bacteria</taxon>
        <taxon>Pseudomonadati</taxon>
        <taxon>Pseudomonadota</taxon>
        <taxon>Betaproteobacteria</taxon>
        <taxon>Burkholderiales</taxon>
        <taxon>Comamonadaceae</taxon>
        <taxon>Polaromonas</taxon>
    </lineage>
</organism>
<gene>
    <name evidence="1" type="ORF">ACFQND_05700</name>
</gene>
<dbReference type="RefSeq" id="WP_371435689.1">
    <property type="nucleotide sequence ID" value="NZ_JBHSRS010000013.1"/>
</dbReference>
<sequence length="56" mass="6220">MHIDHDLAHGQTRLQVLMRLCRTCKIRARYHLAAGCRCGKGLVEAGASRSTGSTRR</sequence>
<accession>A0ABW1TUX1</accession>
<dbReference type="Proteomes" id="UP001596270">
    <property type="component" value="Unassembled WGS sequence"/>
</dbReference>
<protein>
    <submittedName>
        <fullName evidence="1">Uncharacterized protein</fullName>
    </submittedName>
</protein>
<evidence type="ECO:0000313" key="2">
    <source>
        <dbReference type="Proteomes" id="UP001596270"/>
    </source>
</evidence>